<organism evidence="1 2">
    <name type="scientific">Rhizophlyctis rosea</name>
    <dbReference type="NCBI Taxonomy" id="64517"/>
    <lineage>
        <taxon>Eukaryota</taxon>
        <taxon>Fungi</taxon>
        <taxon>Fungi incertae sedis</taxon>
        <taxon>Chytridiomycota</taxon>
        <taxon>Chytridiomycota incertae sedis</taxon>
        <taxon>Chytridiomycetes</taxon>
        <taxon>Rhizophlyctidales</taxon>
        <taxon>Rhizophlyctidaceae</taxon>
        <taxon>Rhizophlyctis</taxon>
    </lineage>
</organism>
<comment type="caution">
    <text evidence="1">The sequence shown here is derived from an EMBL/GenBank/DDBJ whole genome shotgun (WGS) entry which is preliminary data.</text>
</comment>
<proteinExistence type="predicted"/>
<name>A0AAD5SFU0_9FUNG</name>
<dbReference type="Proteomes" id="UP001212841">
    <property type="component" value="Unassembled WGS sequence"/>
</dbReference>
<keyword evidence="2" id="KW-1185">Reference proteome</keyword>
<protein>
    <submittedName>
        <fullName evidence="1">Uncharacterized protein</fullName>
    </submittedName>
</protein>
<gene>
    <name evidence="1" type="ORF">HK097_003820</name>
</gene>
<dbReference type="AlphaFoldDB" id="A0AAD5SFU0"/>
<dbReference type="EMBL" id="JADGJD010000193">
    <property type="protein sequence ID" value="KAJ3053627.1"/>
    <property type="molecule type" value="Genomic_DNA"/>
</dbReference>
<reference evidence="1" key="1">
    <citation type="submission" date="2020-05" db="EMBL/GenBank/DDBJ databases">
        <title>Phylogenomic resolution of chytrid fungi.</title>
        <authorList>
            <person name="Stajich J.E."/>
            <person name="Amses K."/>
            <person name="Simmons R."/>
            <person name="Seto K."/>
            <person name="Myers J."/>
            <person name="Bonds A."/>
            <person name="Quandt C.A."/>
            <person name="Barry K."/>
            <person name="Liu P."/>
            <person name="Grigoriev I."/>
            <person name="Longcore J.E."/>
            <person name="James T.Y."/>
        </authorList>
    </citation>
    <scope>NUCLEOTIDE SEQUENCE</scope>
    <source>
        <strain evidence="1">JEL0318</strain>
    </source>
</reference>
<evidence type="ECO:0000313" key="2">
    <source>
        <dbReference type="Proteomes" id="UP001212841"/>
    </source>
</evidence>
<accession>A0AAD5SFU0</accession>
<evidence type="ECO:0000313" key="1">
    <source>
        <dbReference type="EMBL" id="KAJ3053627.1"/>
    </source>
</evidence>
<sequence>MSGTSTSTETTTDTNSFYKAIFESQENGTLVLIKPLHPTQAYAQALESAPHRFSLENLGRIFGAWVLAAQEVEGVFVRGNALNSTVINYTVPDNGVDIQYYSTCWTHTEYWGKSQGLFLNIHLANDGFLYKRLKDMVPAKEERGPVHSHTKTGEWLRLALGTYGTAIEPLVTWAKRYLGIRKSKVEVYYSFDEERVDLKVIDLETRVDGVKFCFEPGPPVTPWESLDEM</sequence>